<dbReference type="PROSITE" id="PS50109">
    <property type="entry name" value="HIS_KIN"/>
    <property type="match status" value="1"/>
</dbReference>
<dbReference type="PANTHER" id="PTHR45339">
    <property type="entry name" value="HYBRID SIGNAL TRANSDUCTION HISTIDINE KINASE J"/>
    <property type="match status" value="1"/>
</dbReference>
<organism evidence="10">
    <name type="scientific">uncultured bacterium Contig17</name>
    <dbReference type="NCBI Taxonomy" id="1393492"/>
    <lineage>
        <taxon>Bacteria</taxon>
        <taxon>environmental samples</taxon>
    </lineage>
</organism>
<sequence length="857" mass="97533">MIANGALGGGIYSGFKAQVSTAAMIGKNACKTERWRDRMPEKNFQLNEQNISIVREIGKHMPGGFFIYRAKQPEELLYANEAVFDIFGCDDLEDFKRLTGYTFRGMLHPQDYEKVAASINQQIRDSEEKMDYAEYRIIRKDGAVRWVDDYGHFTETEAYGGIYYVFISDITEKRERMESDQKKYQRELNNMITAMASDYRSVYHVDLDADDAVCYRVDPEDAGDQEGVHFSFHRRFQEYCAQYVDAEYREGFLHFIDPAQIRSALATENIIAYRYLIRRGGKESYEMLRMAGVRHPADREDHIVHAVGLGFTDIDSEMRKNLEQQKALADALEAAKQANLAKTAFLSNMSHEIRTPMNAIIGLNSLALRNDSLPAETRDYLEKIGGSARHLLGLINDILDMSRIESGRMVLRKEEFSFRGMLEQINTMVMSQCAEKGLKYECQVLGGVSDYYIGDDMKLKQVLINILSNAIKFTDPPGSVSLTIERTGTFHEQSTLKFVISDTGIGIDQNFIPKIFDPFTQENSSRSSKYGSTGLGMAITRSIVELMNGEISVRSEKGKGSEFTMVISLKNCRHQGPATHYIKPKDMRVLIVDDEEIAAEHARLVLDEVGIRADICLTGEDAMQMLEVQHGKHAPYNLVLLDWKMPEMDGLEVAKEIRKRYSSETTVIILTSFNWDEIMDEALHIGVDSFLAKPLFASNVIDEFERIARKNNMSLFKERKRAELKDRRILLAEDIIINAEIMKHLLAAKEAVIDHAENGKLAVEMFEKSGVGYYSAILMDVRMPEMDGLEAAQTIRALDRPDARRIPIIALTANAFDEDVQRSLQVGMNAHLSKPVEPERLYQTMEELIWEAEKEDR</sequence>
<dbReference type="Pfam" id="PF02518">
    <property type="entry name" value="HATPase_c"/>
    <property type="match status" value="1"/>
</dbReference>
<evidence type="ECO:0000259" key="7">
    <source>
        <dbReference type="PROSITE" id="PS50109"/>
    </source>
</evidence>
<evidence type="ECO:0000256" key="6">
    <source>
        <dbReference type="SAM" id="Coils"/>
    </source>
</evidence>
<dbReference type="EC" id="2.7.13.3" evidence="2"/>
<dbReference type="Gene3D" id="3.40.50.2300">
    <property type="match status" value="2"/>
</dbReference>
<dbReference type="CDD" id="cd16922">
    <property type="entry name" value="HATPase_EvgS-ArcB-TorS-like"/>
    <property type="match status" value="1"/>
</dbReference>
<dbReference type="EMBL" id="KC246790">
    <property type="protein sequence ID" value="AHF24319.1"/>
    <property type="molecule type" value="Genomic_DNA"/>
</dbReference>
<dbReference type="PANTHER" id="PTHR45339:SF1">
    <property type="entry name" value="HYBRID SIGNAL TRANSDUCTION HISTIDINE KINASE J"/>
    <property type="match status" value="1"/>
</dbReference>
<dbReference type="InterPro" id="IPR035965">
    <property type="entry name" value="PAS-like_dom_sf"/>
</dbReference>
<evidence type="ECO:0000259" key="9">
    <source>
        <dbReference type="PROSITE" id="PS50112"/>
    </source>
</evidence>
<accession>W0FLH7</accession>
<feature type="coiled-coil region" evidence="6">
    <location>
        <begin position="167"/>
        <end position="194"/>
    </location>
</feature>
<evidence type="ECO:0000256" key="1">
    <source>
        <dbReference type="ARBA" id="ARBA00000085"/>
    </source>
</evidence>
<dbReference type="SMART" id="SM00387">
    <property type="entry name" value="HATPase_c"/>
    <property type="match status" value="1"/>
</dbReference>
<evidence type="ECO:0000259" key="8">
    <source>
        <dbReference type="PROSITE" id="PS50110"/>
    </source>
</evidence>
<evidence type="ECO:0000313" key="10">
    <source>
        <dbReference type="EMBL" id="AHF24319.1"/>
    </source>
</evidence>
<keyword evidence="3 5" id="KW-0597">Phosphoprotein</keyword>
<dbReference type="CDD" id="cd00082">
    <property type="entry name" value="HisKA"/>
    <property type="match status" value="1"/>
</dbReference>
<evidence type="ECO:0000256" key="2">
    <source>
        <dbReference type="ARBA" id="ARBA00012438"/>
    </source>
</evidence>
<evidence type="ECO:0000256" key="4">
    <source>
        <dbReference type="ARBA" id="ARBA00023012"/>
    </source>
</evidence>
<dbReference type="SUPFAM" id="SSF52172">
    <property type="entry name" value="CheY-like"/>
    <property type="match status" value="2"/>
</dbReference>
<keyword evidence="10" id="KW-0418">Kinase</keyword>
<dbReference type="Gene3D" id="1.10.287.130">
    <property type="match status" value="1"/>
</dbReference>
<dbReference type="InterPro" id="IPR005467">
    <property type="entry name" value="His_kinase_dom"/>
</dbReference>
<name>W0FLH7_9BACT</name>
<dbReference type="FunFam" id="3.30.565.10:FF:000010">
    <property type="entry name" value="Sensor histidine kinase RcsC"/>
    <property type="match status" value="1"/>
</dbReference>
<proteinExistence type="predicted"/>
<dbReference type="GO" id="GO:0000155">
    <property type="term" value="F:phosphorelay sensor kinase activity"/>
    <property type="evidence" value="ECO:0007669"/>
    <property type="project" value="InterPro"/>
</dbReference>
<dbReference type="InterPro" id="IPR004358">
    <property type="entry name" value="Sig_transdc_His_kin-like_C"/>
</dbReference>
<dbReference type="PROSITE" id="PS50112">
    <property type="entry name" value="PAS"/>
    <property type="match status" value="1"/>
</dbReference>
<dbReference type="InterPro" id="IPR003594">
    <property type="entry name" value="HATPase_dom"/>
</dbReference>
<dbReference type="SMART" id="SM00448">
    <property type="entry name" value="REC"/>
    <property type="match status" value="2"/>
</dbReference>
<dbReference type="Pfam" id="PF08447">
    <property type="entry name" value="PAS_3"/>
    <property type="match status" value="1"/>
</dbReference>
<feature type="domain" description="PAS" evidence="9">
    <location>
        <begin position="47"/>
        <end position="126"/>
    </location>
</feature>
<feature type="domain" description="Response regulatory" evidence="8">
    <location>
        <begin position="588"/>
        <end position="708"/>
    </location>
</feature>
<feature type="modified residue" description="4-aspartylphosphate" evidence="5">
    <location>
        <position position="642"/>
    </location>
</feature>
<keyword evidence="10" id="KW-0808">Transferase</keyword>
<comment type="catalytic activity">
    <reaction evidence="1">
        <text>ATP + protein L-histidine = ADP + protein N-phospho-L-histidine.</text>
        <dbReference type="EC" id="2.7.13.3"/>
    </reaction>
</comment>
<feature type="domain" description="Histidine kinase" evidence="7">
    <location>
        <begin position="348"/>
        <end position="571"/>
    </location>
</feature>
<dbReference type="InterPro" id="IPR036097">
    <property type="entry name" value="HisK_dim/P_sf"/>
</dbReference>
<dbReference type="Gene3D" id="3.30.565.10">
    <property type="entry name" value="Histidine kinase-like ATPase, C-terminal domain"/>
    <property type="match status" value="1"/>
</dbReference>
<dbReference type="NCBIfam" id="TIGR00229">
    <property type="entry name" value="sensory_box"/>
    <property type="match status" value="1"/>
</dbReference>
<dbReference type="SUPFAM" id="SSF47384">
    <property type="entry name" value="Homodimeric domain of signal transducing histidine kinase"/>
    <property type="match status" value="1"/>
</dbReference>
<dbReference type="PRINTS" id="PR00344">
    <property type="entry name" value="BCTRLSENSOR"/>
</dbReference>
<evidence type="ECO:0000256" key="3">
    <source>
        <dbReference type="ARBA" id="ARBA00022553"/>
    </source>
</evidence>
<dbReference type="InterPro" id="IPR000014">
    <property type="entry name" value="PAS"/>
</dbReference>
<dbReference type="Gene3D" id="3.30.450.20">
    <property type="entry name" value="PAS domain"/>
    <property type="match status" value="1"/>
</dbReference>
<evidence type="ECO:0000256" key="5">
    <source>
        <dbReference type="PROSITE-ProRule" id="PRU00169"/>
    </source>
</evidence>
<keyword evidence="4" id="KW-0902">Two-component regulatory system</keyword>
<dbReference type="Pfam" id="PF00072">
    <property type="entry name" value="Response_reg"/>
    <property type="match status" value="2"/>
</dbReference>
<dbReference type="InterPro" id="IPR013655">
    <property type="entry name" value="PAS_fold_3"/>
</dbReference>
<dbReference type="InterPro" id="IPR003661">
    <property type="entry name" value="HisK_dim/P_dom"/>
</dbReference>
<dbReference type="AlphaFoldDB" id="W0FLH7"/>
<dbReference type="SUPFAM" id="SSF55874">
    <property type="entry name" value="ATPase domain of HSP90 chaperone/DNA topoisomerase II/histidine kinase"/>
    <property type="match status" value="1"/>
</dbReference>
<feature type="modified residue" description="4-aspartylphosphate" evidence="5">
    <location>
        <position position="780"/>
    </location>
</feature>
<dbReference type="PROSITE" id="PS50110">
    <property type="entry name" value="RESPONSE_REGULATORY"/>
    <property type="match status" value="2"/>
</dbReference>
<dbReference type="InterPro" id="IPR011006">
    <property type="entry name" value="CheY-like_superfamily"/>
</dbReference>
<dbReference type="CDD" id="cd00130">
    <property type="entry name" value="PAS"/>
    <property type="match status" value="1"/>
</dbReference>
<feature type="domain" description="Response regulatory" evidence="8">
    <location>
        <begin position="728"/>
        <end position="849"/>
    </location>
</feature>
<keyword evidence="6" id="KW-0175">Coiled coil</keyword>
<dbReference type="CDD" id="cd17546">
    <property type="entry name" value="REC_hyHK_CKI1_RcsC-like"/>
    <property type="match status" value="2"/>
</dbReference>
<dbReference type="InterPro" id="IPR001789">
    <property type="entry name" value="Sig_transdc_resp-reg_receiver"/>
</dbReference>
<dbReference type="Pfam" id="PF00512">
    <property type="entry name" value="HisKA"/>
    <property type="match status" value="1"/>
</dbReference>
<dbReference type="InterPro" id="IPR036890">
    <property type="entry name" value="HATPase_C_sf"/>
</dbReference>
<protein>
    <recommendedName>
        <fullName evidence="2">histidine kinase</fullName>
        <ecNumber evidence="2">2.7.13.3</ecNumber>
    </recommendedName>
</protein>
<reference evidence="10" key="1">
    <citation type="journal article" date="2013" name="PLoS ONE">
        <title>Metagenomic insights into the carbohydrate-active enzymes carried by the microorganisms adhering to solid digesta in the rumen of cows.</title>
        <authorList>
            <person name="Wang L."/>
            <person name="Hatem A."/>
            <person name="Catalyurek U.V."/>
            <person name="Morrison M."/>
            <person name="Yu Z."/>
        </authorList>
    </citation>
    <scope>NUCLEOTIDE SEQUENCE</scope>
</reference>
<dbReference type="SUPFAM" id="SSF55785">
    <property type="entry name" value="PYP-like sensor domain (PAS domain)"/>
    <property type="match status" value="1"/>
</dbReference>
<dbReference type="SMART" id="SM00388">
    <property type="entry name" value="HisKA"/>
    <property type="match status" value="1"/>
</dbReference>